<dbReference type="AlphaFoldDB" id="A0A6A5Y467"/>
<dbReference type="Pfam" id="PF11969">
    <property type="entry name" value="DcpS_C"/>
    <property type="match status" value="1"/>
</dbReference>
<dbReference type="Gene3D" id="3.30.200.40">
    <property type="entry name" value="Scavenger mRNA decapping enzyme, N-terminal domain"/>
    <property type="match status" value="1"/>
</dbReference>
<proteinExistence type="inferred from homology"/>
<dbReference type="GO" id="GO:0000340">
    <property type="term" value="F:RNA 7-methylguanosine cap binding"/>
    <property type="evidence" value="ECO:0007669"/>
    <property type="project" value="TreeGrafter"/>
</dbReference>
<keyword evidence="4" id="KW-1185">Reference proteome</keyword>
<dbReference type="EMBL" id="ML978067">
    <property type="protein sequence ID" value="KAF2020069.1"/>
    <property type="molecule type" value="Genomic_DNA"/>
</dbReference>
<dbReference type="Pfam" id="PF05652">
    <property type="entry name" value="DcpS"/>
    <property type="match status" value="1"/>
</dbReference>
<evidence type="ECO:0000313" key="4">
    <source>
        <dbReference type="Proteomes" id="UP000799778"/>
    </source>
</evidence>
<evidence type="ECO:0000256" key="2">
    <source>
        <dbReference type="PIRSR" id="PIRSR028973-1"/>
    </source>
</evidence>
<dbReference type="GO" id="GO:0005634">
    <property type="term" value="C:nucleus"/>
    <property type="evidence" value="ECO:0007669"/>
    <property type="project" value="TreeGrafter"/>
</dbReference>
<dbReference type="SUPFAM" id="SSF102860">
    <property type="entry name" value="mRNA decapping enzyme DcpS N-terminal domain"/>
    <property type="match status" value="1"/>
</dbReference>
<dbReference type="GO" id="GO:0000290">
    <property type="term" value="P:deadenylation-dependent decapping of nuclear-transcribed mRNA"/>
    <property type="evidence" value="ECO:0007669"/>
    <property type="project" value="InterPro"/>
</dbReference>
<sequence>MTSTTPPDVAAHVESLIPQFSPTRLLNADQAGRRISLLGTIASKPALLIAERAAFSTAPSTITTFPSTLTGIKNLGANDIYAWFLAHSSPSLPLSPSTADLKLNLIYPCTPQHIKKYTKQPLRVVTETPAIYAAHVRPYMAAVREAGRLNWVFNILDGVTEQDDIIYREKRGERDGFLILPDLNWDRKTMESLHLLGLVDRRDLWSVRDLKKGDGEWVRHVRERLVEKTVELYGGQGVERDMLKMYVHYQPTYYHFHVHVVHVGLEAGNTQATGKALGLENVVSVLENLRDREDGVEASMADVDLTYHVGEQSELWEKIWLPLKEGRAVEL</sequence>
<organism evidence="3 4">
    <name type="scientific">Aaosphaeria arxii CBS 175.79</name>
    <dbReference type="NCBI Taxonomy" id="1450172"/>
    <lineage>
        <taxon>Eukaryota</taxon>
        <taxon>Fungi</taxon>
        <taxon>Dikarya</taxon>
        <taxon>Ascomycota</taxon>
        <taxon>Pezizomycotina</taxon>
        <taxon>Dothideomycetes</taxon>
        <taxon>Pleosporomycetidae</taxon>
        <taxon>Pleosporales</taxon>
        <taxon>Pleosporales incertae sedis</taxon>
        <taxon>Aaosphaeria</taxon>
    </lineage>
</organism>
<dbReference type="Proteomes" id="UP000799778">
    <property type="component" value="Unassembled WGS sequence"/>
</dbReference>
<feature type="active site" description="Nucleophile" evidence="2">
    <location>
        <position position="257"/>
    </location>
</feature>
<dbReference type="GO" id="GO:0016787">
    <property type="term" value="F:hydrolase activity"/>
    <property type="evidence" value="ECO:0007669"/>
    <property type="project" value="InterPro"/>
</dbReference>
<accession>A0A6A5Y467</accession>
<evidence type="ECO:0000256" key="1">
    <source>
        <dbReference type="ARBA" id="ARBA00010208"/>
    </source>
</evidence>
<dbReference type="PANTHER" id="PTHR12978">
    <property type="entry name" value="HISTIDINE TRIAD HIT PROTEIN MEMBER"/>
    <property type="match status" value="1"/>
</dbReference>
<dbReference type="PANTHER" id="PTHR12978:SF0">
    <property type="entry name" value="M7GPPPX DIPHOSPHATASE"/>
    <property type="match status" value="1"/>
</dbReference>
<name>A0A6A5Y467_9PLEO</name>
<protein>
    <submittedName>
        <fullName evidence="3">Scavenger mRNA decapping enzyme</fullName>
    </submittedName>
</protein>
<gene>
    <name evidence="3" type="ORF">BU24DRAFT_341969</name>
</gene>
<dbReference type="FunFam" id="3.30.428.10:FF:000016">
    <property type="entry name" value="Scavenger mRNA decapping enzyme"/>
    <property type="match status" value="1"/>
</dbReference>
<dbReference type="GeneID" id="54280693"/>
<dbReference type="RefSeq" id="XP_033388408.1">
    <property type="nucleotide sequence ID" value="XM_033523296.1"/>
</dbReference>
<dbReference type="PIRSF" id="PIRSF028973">
    <property type="entry name" value="Scavenger_mRNA_decap_enz"/>
    <property type="match status" value="1"/>
</dbReference>
<reference evidence="3" key="1">
    <citation type="journal article" date="2020" name="Stud. Mycol.">
        <title>101 Dothideomycetes genomes: a test case for predicting lifestyles and emergence of pathogens.</title>
        <authorList>
            <person name="Haridas S."/>
            <person name="Albert R."/>
            <person name="Binder M."/>
            <person name="Bloem J."/>
            <person name="Labutti K."/>
            <person name="Salamov A."/>
            <person name="Andreopoulos B."/>
            <person name="Baker S."/>
            <person name="Barry K."/>
            <person name="Bills G."/>
            <person name="Bluhm B."/>
            <person name="Cannon C."/>
            <person name="Castanera R."/>
            <person name="Culley D."/>
            <person name="Daum C."/>
            <person name="Ezra D."/>
            <person name="Gonzalez J."/>
            <person name="Henrissat B."/>
            <person name="Kuo A."/>
            <person name="Liang C."/>
            <person name="Lipzen A."/>
            <person name="Lutzoni F."/>
            <person name="Magnuson J."/>
            <person name="Mondo S."/>
            <person name="Nolan M."/>
            <person name="Ohm R."/>
            <person name="Pangilinan J."/>
            <person name="Park H.-J."/>
            <person name="Ramirez L."/>
            <person name="Alfaro M."/>
            <person name="Sun H."/>
            <person name="Tritt A."/>
            <person name="Yoshinaga Y."/>
            <person name="Zwiers L.-H."/>
            <person name="Turgeon B."/>
            <person name="Goodwin S."/>
            <person name="Spatafora J."/>
            <person name="Crous P."/>
            <person name="Grigoriev I."/>
        </authorList>
    </citation>
    <scope>NUCLEOTIDE SEQUENCE</scope>
    <source>
        <strain evidence="3">CBS 175.79</strain>
    </source>
</reference>
<evidence type="ECO:0000313" key="3">
    <source>
        <dbReference type="EMBL" id="KAF2020069.1"/>
    </source>
</evidence>
<dbReference type="GO" id="GO:0000932">
    <property type="term" value="C:P-body"/>
    <property type="evidence" value="ECO:0007669"/>
    <property type="project" value="TreeGrafter"/>
</dbReference>
<dbReference type="SUPFAM" id="SSF54197">
    <property type="entry name" value="HIT-like"/>
    <property type="match status" value="1"/>
</dbReference>
<dbReference type="InterPro" id="IPR008594">
    <property type="entry name" value="DcpS/DCS2"/>
</dbReference>
<dbReference type="InterPro" id="IPR011145">
    <property type="entry name" value="Scavenger_mRNA_decap_enz_N"/>
</dbReference>
<dbReference type="Gene3D" id="3.30.428.10">
    <property type="entry name" value="HIT-like"/>
    <property type="match status" value="1"/>
</dbReference>
<comment type="similarity">
    <text evidence="1">Belongs to the HIT family.</text>
</comment>
<dbReference type="InterPro" id="IPR036265">
    <property type="entry name" value="HIT-like_sf"/>
</dbReference>
<dbReference type="OrthoDB" id="10264956at2759"/>